<keyword evidence="1" id="KW-1133">Transmembrane helix</keyword>
<feature type="transmembrane region" description="Helical" evidence="1">
    <location>
        <begin position="64"/>
        <end position="87"/>
    </location>
</feature>
<name>A0ABX2TCD1_9PROT</name>
<reference evidence="2 3" key="1">
    <citation type="submission" date="2020-05" db="EMBL/GenBank/DDBJ databases">
        <title>Azospirillum oleiclasticum sp. nov, a nitrogen-fixing and heavy crude oil-emulsifying bacterium isolated from the crude oil of Yumen Oilfield.</title>
        <authorList>
            <person name="Wu D."/>
            <person name="Cai M."/>
            <person name="Zhang X."/>
        </authorList>
    </citation>
    <scope>NUCLEOTIDE SEQUENCE [LARGE SCALE GENOMIC DNA]</scope>
    <source>
        <strain evidence="2 3">ROY-1-1-2</strain>
    </source>
</reference>
<evidence type="ECO:0000313" key="2">
    <source>
        <dbReference type="EMBL" id="NYZ21834.1"/>
    </source>
</evidence>
<accession>A0ABX2TCD1</accession>
<dbReference type="EMBL" id="JABFDB010000014">
    <property type="protein sequence ID" value="NYZ21834.1"/>
    <property type="molecule type" value="Genomic_DNA"/>
</dbReference>
<feature type="transmembrane region" description="Helical" evidence="1">
    <location>
        <begin position="42"/>
        <end position="58"/>
    </location>
</feature>
<protein>
    <submittedName>
        <fullName evidence="2">Uncharacterized protein</fullName>
    </submittedName>
</protein>
<keyword evidence="1" id="KW-0812">Transmembrane</keyword>
<sequence length="106" mass="10827">MPPHDALGPLIEHLGVFIAAVASPLTGAVVVFLAIVVNRQPLFLFAAASAGVSDAVLMEGSPTVSVGMAGACALGAAGALLQAWVVWPCVRMGKRIARHIRSRVSA</sequence>
<organism evidence="2 3">
    <name type="scientific">Azospirillum oleiclasticum</name>
    <dbReference type="NCBI Taxonomy" id="2735135"/>
    <lineage>
        <taxon>Bacteria</taxon>
        <taxon>Pseudomonadati</taxon>
        <taxon>Pseudomonadota</taxon>
        <taxon>Alphaproteobacteria</taxon>
        <taxon>Rhodospirillales</taxon>
        <taxon>Azospirillaceae</taxon>
        <taxon>Azospirillum</taxon>
    </lineage>
</organism>
<keyword evidence="1" id="KW-0472">Membrane</keyword>
<keyword evidence="3" id="KW-1185">Reference proteome</keyword>
<dbReference type="RefSeq" id="WP_180283611.1">
    <property type="nucleotide sequence ID" value="NZ_JABFDB010000014.1"/>
</dbReference>
<dbReference type="Proteomes" id="UP000584642">
    <property type="component" value="Unassembled WGS sequence"/>
</dbReference>
<comment type="caution">
    <text evidence="2">The sequence shown here is derived from an EMBL/GenBank/DDBJ whole genome shotgun (WGS) entry which is preliminary data.</text>
</comment>
<gene>
    <name evidence="2" type="ORF">HND93_19140</name>
</gene>
<feature type="transmembrane region" description="Helical" evidence="1">
    <location>
        <begin position="14"/>
        <end position="35"/>
    </location>
</feature>
<proteinExistence type="predicted"/>
<evidence type="ECO:0000313" key="3">
    <source>
        <dbReference type="Proteomes" id="UP000584642"/>
    </source>
</evidence>
<evidence type="ECO:0000256" key="1">
    <source>
        <dbReference type="SAM" id="Phobius"/>
    </source>
</evidence>